<proteinExistence type="predicted"/>
<organism evidence="1">
    <name type="scientific">uncultured Caudovirales phage</name>
    <dbReference type="NCBI Taxonomy" id="2100421"/>
    <lineage>
        <taxon>Viruses</taxon>
        <taxon>Duplodnaviria</taxon>
        <taxon>Heunggongvirae</taxon>
        <taxon>Uroviricota</taxon>
        <taxon>Caudoviricetes</taxon>
        <taxon>Peduoviridae</taxon>
        <taxon>Maltschvirus</taxon>
        <taxon>Maltschvirus maltsch</taxon>
    </lineage>
</organism>
<gene>
    <name evidence="1" type="ORF">UFOVP112_109</name>
</gene>
<sequence length="115" mass="13452">MNQEEIDAYWAEVKLVVKPQIEYRIHYNEDGDIIMCSMADHPESMKYVVVDKTTYDNYFHYRIVNGQAVKIDNDAGYRVQLRKSKSGYPTVAGHASLVVESTETYNNLEYYERNN</sequence>
<protein>
    <submittedName>
        <fullName evidence="1">Uncharacterized protein</fullName>
    </submittedName>
</protein>
<accession>A0A6J5L6P3</accession>
<name>A0A6J5L6P3_9CAUD</name>
<dbReference type="EMBL" id="LR796233">
    <property type="protein sequence ID" value="CAB4128946.1"/>
    <property type="molecule type" value="Genomic_DNA"/>
</dbReference>
<evidence type="ECO:0000313" key="1">
    <source>
        <dbReference type="EMBL" id="CAB4128946.1"/>
    </source>
</evidence>
<reference evidence="1" key="1">
    <citation type="submission" date="2020-04" db="EMBL/GenBank/DDBJ databases">
        <authorList>
            <person name="Chiriac C."/>
            <person name="Salcher M."/>
            <person name="Ghai R."/>
            <person name="Kavagutti S V."/>
        </authorList>
    </citation>
    <scope>NUCLEOTIDE SEQUENCE</scope>
</reference>